<sequence length="178" mass="19979">MEMQDLLQRLTEVSIRQQQIVEHLATRQGRTEEELAAVRVHAAQHVPLPDPPAQATHLLPKMTAYDDVEAFLKDGPSRNGHWHPSSPMKRNALILNFSSAWSIPDLLPGNFHDWEYKARGPARAQAAELARIAQHWLLEGEPTATQVVEQVVIDPSTGSPRGGHNAQWKTDESDPRLR</sequence>
<evidence type="ECO:0000256" key="1">
    <source>
        <dbReference type="SAM" id="MobiDB-lite"/>
    </source>
</evidence>
<evidence type="ECO:0000313" key="2">
    <source>
        <dbReference type="EMBL" id="KAL0147153.1"/>
    </source>
</evidence>
<feature type="non-terminal residue" evidence="2">
    <location>
        <position position="178"/>
    </location>
</feature>
<feature type="region of interest" description="Disordered" evidence="1">
    <location>
        <begin position="154"/>
        <end position="178"/>
    </location>
</feature>
<comment type="caution">
    <text evidence="2">The sequence shown here is derived from an EMBL/GenBank/DDBJ whole genome shotgun (WGS) entry which is preliminary data.</text>
</comment>
<feature type="compositionally biased region" description="Basic and acidic residues" evidence="1">
    <location>
        <begin position="169"/>
        <end position="178"/>
    </location>
</feature>
<name>A0ABD0MFV8_CIRMR</name>
<keyword evidence="3" id="KW-1185">Reference proteome</keyword>
<organism evidence="2 3">
    <name type="scientific">Cirrhinus mrigala</name>
    <name type="common">Mrigala</name>
    <dbReference type="NCBI Taxonomy" id="683832"/>
    <lineage>
        <taxon>Eukaryota</taxon>
        <taxon>Metazoa</taxon>
        <taxon>Chordata</taxon>
        <taxon>Craniata</taxon>
        <taxon>Vertebrata</taxon>
        <taxon>Euteleostomi</taxon>
        <taxon>Actinopterygii</taxon>
        <taxon>Neopterygii</taxon>
        <taxon>Teleostei</taxon>
        <taxon>Ostariophysi</taxon>
        <taxon>Cypriniformes</taxon>
        <taxon>Cyprinidae</taxon>
        <taxon>Labeoninae</taxon>
        <taxon>Labeonini</taxon>
        <taxon>Cirrhinus</taxon>
    </lineage>
</organism>
<accession>A0ABD0MFV8</accession>
<proteinExistence type="predicted"/>
<dbReference type="SUPFAM" id="SSF47353">
    <property type="entry name" value="Retrovirus capsid dimerization domain-like"/>
    <property type="match status" value="1"/>
</dbReference>
<protein>
    <submittedName>
        <fullName evidence="2">Uncharacterized protein</fullName>
    </submittedName>
</protein>
<gene>
    <name evidence="2" type="ORF">M9458_057677</name>
</gene>
<dbReference type="AlphaFoldDB" id="A0ABD0MFV8"/>
<dbReference type="EMBL" id="JAMKFB020000831">
    <property type="protein sequence ID" value="KAL0147153.1"/>
    <property type="molecule type" value="Genomic_DNA"/>
</dbReference>
<reference evidence="2 3" key="1">
    <citation type="submission" date="2024-05" db="EMBL/GenBank/DDBJ databases">
        <title>Genome sequencing and assembly of Indian major carp, Cirrhinus mrigala (Hamilton, 1822).</title>
        <authorList>
            <person name="Mohindra V."/>
            <person name="Chowdhury L.M."/>
            <person name="Lal K."/>
            <person name="Jena J.K."/>
        </authorList>
    </citation>
    <scope>NUCLEOTIDE SEQUENCE [LARGE SCALE GENOMIC DNA]</scope>
    <source>
        <strain evidence="2">CM1030</strain>
        <tissue evidence="2">Blood</tissue>
    </source>
</reference>
<evidence type="ECO:0000313" key="3">
    <source>
        <dbReference type="Proteomes" id="UP001529510"/>
    </source>
</evidence>
<dbReference type="Proteomes" id="UP001529510">
    <property type="component" value="Unassembled WGS sequence"/>
</dbReference>